<dbReference type="GO" id="GO:0009538">
    <property type="term" value="C:photosystem I reaction center"/>
    <property type="evidence" value="ECO:0007669"/>
    <property type="project" value="UniProtKB-UniRule"/>
</dbReference>
<dbReference type="InterPro" id="IPR003666">
    <property type="entry name" value="PSI_PsaF"/>
</dbReference>
<protein>
    <recommendedName>
        <fullName evidence="4">Photosystem I reaction center subunit III</fullName>
    </recommendedName>
    <alternativeName>
        <fullName evidence="4">PSI-F</fullName>
    </alternativeName>
</protein>
<sequence length="193" mass="21638">MKLYQKSLFSKIFSGLLISGLLCTTQVKPANADFSSLTPCKESPAFQKRLTSSVKKLENRLKLYTPESKEAKFLVKEIDATKARFDRYGNSNLLCGKEGLPRIIASGQWDHANEFIVPGLLFLYITGWIGWVGRKYVRYASTTSNAFENEIIINVPVAISIMNSGFLWPVDAWKEFTSGDLLASDDEITVSPR</sequence>
<dbReference type="PANTHER" id="PTHR34939">
    <property type="entry name" value="PHOTOSYSTEM I REACTION CENTER SUBUNIT III, CHLOROPLASTIC"/>
    <property type="match status" value="1"/>
</dbReference>
<feature type="signal peptide" evidence="5">
    <location>
        <begin position="1"/>
        <end position="32"/>
    </location>
</feature>
<dbReference type="GO" id="GO:0015979">
    <property type="term" value="P:photosynthesis"/>
    <property type="evidence" value="ECO:0007669"/>
    <property type="project" value="UniProtKB-UniRule"/>
</dbReference>
<comment type="similarity">
    <text evidence="1 4">Belongs to the PsaF family.</text>
</comment>
<organism evidence="6">
    <name type="scientific">Ochromonas sp. CCMP1393</name>
    <dbReference type="NCBI Taxonomy" id="420556"/>
    <lineage>
        <taxon>Eukaryota</taxon>
        <taxon>Sar</taxon>
        <taxon>Stramenopiles</taxon>
        <taxon>Ochrophyta</taxon>
        <taxon>Chrysophyceae</taxon>
        <taxon>Chromulinales</taxon>
        <taxon>Chromulinaceae</taxon>
        <taxon>Ochromonas</taxon>
    </lineage>
</organism>
<geneLocation type="plastid" evidence="6"/>
<dbReference type="Pfam" id="PF02507">
    <property type="entry name" value="PSI_PsaF"/>
    <property type="match status" value="1"/>
</dbReference>
<gene>
    <name evidence="6" type="primary">psaF</name>
</gene>
<keyword evidence="2 4" id="KW-0602">Photosynthesis</keyword>
<evidence type="ECO:0000256" key="1">
    <source>
        <dbReference type="ARBA" id="ARBA00008386"/>
    </source>
</evidence>
<reference evidence="6" key="1">
    <citation type="journal article" date="2015" name="Sci. Rep.">
        <title>Updating algal evolutionary relationships through plastid genome sequencing: did alveolate plastids emerge through endosymbiosis of an ochrophyte?</title>
        <authorList>
            <person name="Sevcikova T."/>
            <person name="Horak A."/>
            <person name="Klimes V."/>
            <person name="Zbrankova V."/>
            <person name="Demir-Hilton E."/>
            <person name="Sudek S."/>
            <person name="Jenkins J."/>
            <person name="Schmutz J."/>
            <person name="Pribyl P."/>
            <person name="Fousek J."/>
            <person name="Vlcek C."/>
            <person name="Lang B.F."/>
            <person name="Obornik M."/>
            <person name="Worden A.Z."/>
            <person name="Elias M."/>
        </authorList>
    </citation>
    <scope>NUCLEOTIDE SEQUENCE</scope>
</reference>
<evidence type="ECO:0000256" key="4">
    <source>
        <dbReference type="RuleBase" id="RU368107"/>
    </source>
</evidence>
<dbReference type="Gene3D" id="1.10.8.110">
    <property type="entry name" value="Photosystem I PsaF, reaction centre subunit III"/>
    <property type="match status" value="1"/>
</dbReference>
<accession>A0A0D3MJZ2</accession>
<evidence type="ECO:0000256" key="2">
    <source>
        <dbReference type="ARBA" id="ARBA00022531"/>
    </source>
</evidence>
<keyword evidence="6" id="KW-0934">Plastid</keyword>
<evidence type="ECO:0000256" key="3">
    <source>
        <dbReference type="ARBA" id="ARBA00022836"/>
    </source>
</evidence>
<dbReference type="FunFam" id="1.10.8.110:FF:000001">
    <property type="entry name" value="Photosystem I reaction center subunit III"/>
    <property type="match status" value="1"/>
</dbReference>
<dbReference type="EMBL" id="KJ877675">
    <property type="protein sequence ID" value="AIM52689.1"/>
    <property type="molecule type" value="Genomic_DNA"/>
</dbReference>
<dbReference type="InterPro" id="IPR036577">
    <property type="entry name" value="PSI_PsaF_sf"/>
</dbReference>
<keyword evidence="5" id="KW-0732">Signal</keyword>
<keyword evidence="3 4" id="KW-0603">Photosystem I</keyword>
<evidence type="ECO:0000313" key="6">
    <source>
        <dbReference type="EMBL" id="AIM52689.1"/>
    </source>
</evidence>
<comment type="function">
    <text evidence="4">Participates in efficiency of electron transfer from plastocyanin to P700 (or cytochrome c553 in algae and cyanobacteria). This plastocyanin-docking protein contributes to the specific association of plastocyanin to PSI.</text>
</comment>
<feature type="chain" id="PRO_5002265478" description="Photosystem I reaction center subunit III" evidence="5">
    <location>
        <begin position="33"/>
        <end position="193"/>
    </location>
</feature>
<dbReference type="PANTHER" id="PTHR34939:SF1">
    <property type="entry name" value="PHOTOSYSTEM I REACTION CENTER SUBUNIT III, CHLOROPLASTIC"/>
    <property type="match status" value="1"/>
</dbReference>
<dbReference type="SUPFAM" id="SSF81536">
    <property type="entry name" value="Subunit III of photosystem I reaction centre, PsaF"/>
    <property type="match status" value="1"/>
</dbReference>
<proteinExistence type="inferred from homology"/>
<evidence type="ECO:0000256" key="5">
    <source>
        <dbReference type="SAM" id="SignalP"/>
    </source>
</evidence>
<dbReference type="AlphaFoldDB" id="A0A0D3MJZ2"/>
<name>A0A0D3MJZ2_9STRA</name>